<keyword evidence="7" id="KW-1185">Reference proteome</keyword>
<dbReference type="InterPro" id="IPR014710">
    <property type="entry name" value="RmlC-like_jellyroll"/>
</dbReference>
<accession>A0A2S7EZ49</accession>
<dbReference type="CDD" id="cd02909">
    <property type="entry name" value="cupin_pirin_N"/>
    <property type="match status" value="1"/>
</dbReference>
<feature type="domain" description="Pirin C-terminal" evidence="5">
    <location>
        <begin position="174"/>
        <end position="272"/>
    </location>
</feature>
<comment type="caution">
    <text evidence="6">The sequence shown here is derived from an EMBL/GenBank/DDBJ whole genome shotgun (WGS) entry which is preliminary data.</text>
</comment>
<protein>
    <submittedName>
        <fullName evidence="6">Pirin family protein</fullName>
    </submittedName>
</protein>
<dbReference type="Proteomes" id="UP000238261">
    <property type="component" value="Unassembled WGS sequence"/>
</dbReference>
<dbReference type="InterPro" id="IPR003829">
    <property type="entry name" value="Pirin_N_dom"/>
</dbReference>
<dbReference type="Gene3D" id="2.60.120.10">
    <property type="entry name" value="Jelly Rolls"/>
    <property type="match status" value="2"/>
</dbReference>
<dbReference type="SUPFAM" id="SSF51182">
    <property type="entry name" value="RmlC-like cupins"/>
    <property type="match status" value="1"/>
</dbReference>
<name>A0A2S7EZ49_9XANT</name>
<gene>
    <name evidence="6" type="ORF">XhyaCFBP1156_06750</name>
</gene>
<dbReference type="PIRSF" id="PIRSF006232">
    <property type="entry name" value="Pirin"/>
    <property type="match status" value="1"/>
</dbReference>
<dbReference type="InterPro" id="IPR012093">
    <property type="entry name" value="Pirin"/>
</dbReference>
<dbReference type="GO" id="GO:0046872">
    <property type="term" value="F:metal ion binding"/>
    <property type="evidence" value="ECO:0007669"/>
    <property type="project" value="UniProtKB-KW"/>
</dbReference>
<dbReference type="InterPro" id="IPR008778">
    <property type="entry name" value="Pirin_C_dom"/>
</dbReference>
<comment type="similarity">
    <text evidence="1 3">Belongs to the pirin family.</text>
</comment>
<feature type="domain" description="Pirin N-terminal" evidence="4">
    <location>
        <begin position="15"/>
        <end position="120"/>
    </location>
</feature>
<feature type="binding site" evidence="2">
    <location>
        <position position="98"/>
    </location>
    <ligand>
        <name>Fe cation</name>
        <dbReference type="ChEBI" id="CHEBI:24875"/>
    </ligand>
</feature>
<dbReference type="AlphaFoldDB" id="A0A2S7EZ49"/>
<keyword evidence="2" id="KW-0479">Metal-binding</keyword>
<feature type="binding site" evidence="2">
    <location>
        <position position="54"/>
    </location>
    <ligand>
        <name>Fe cation</name>
        <dbReference type="ChEBI" id="CHEBI:24875"/>
    </ligand>
</feature>
<dbReference type="Pfam" id="PF02678">
    <property type="entry name" value="Pirin"/>
    <property type="match status" value="1"/>
</dbReference>
<feature type="binding site" evidence="2">
    <location>
        <position position="100"/>
    </location>
    <ligand>
        <name>Fe cation</name>
        <dbReference type="ChEBI" id="CHEBI:24875"/>
    </ligand>
</feature>
<sequence length="289" mass="31709">MPTLIAPRVHDIGGFEVRRAVPSLQARSVGPFVFVDHMGPAIFAPGRGVDVRPHPHIGLATVTFLWSGEIGHRDTLGSDQVIRAGDVNWMTAGRGIAHSERTPTPLRAQPHPLHGMQTWVALPKSAEETAPAFYHHAAASLPQQRRDGVWLRVIAGRAYGEESPVKVFADTLNVALDLDADAQIDLDSGHVQRSLYVLEGEAQLDGVDIPARYLVLPEPGARGRLRAKTPLKAMLMGGEPLDGPRHLWWNFVSSSTERIEQAKQDWREGRFGLIPGDDQEFIPLPEPGK</sequence>
<evidence type="ECO:0000313" key="6">
    <source>
        <dbReference type="EMBL" id="PPU98411.1"/>
    </source>
</evidence>
<evidence type="ECO:0000259" key="4">
    <source>
        <dbReference type="Pfam" id="PF02678"/>
    </source>
</evidence>
<keyword evidence="2" id="KW-0408">Iron</keyword>
<dbReference type="PANTHER" id="PTHR13903:SF8">
    <property type="entry name" value="PIRIN"/>
    <property type="match status" value="1"/>
</dbReference>
<evidence type="ECO:0000256" key="2">
    <source>
        <dbReference type="PIRSR" id="PIRSR006232-1"/>
    </source>
</evidence>
<evidence type="ECO:0000313" key="7">
    <source>
        <dbReference type="Proteomes" id="UP000238261"/>
    </source>
</evidence>
<feature type="binding site" evidence="2">
    <location>
        <position position="56"/>
    </location>
    <ligand>
        <name>Fe cation</name>
        <dbReference type="ChEBI" id="CHEBI:24875"/>
    </ligand>
</feature>
<evidence type="ECO:0000256" key="3">
    <source>
        <dbReference type="RuleBase" id="RU003457"/>
    </source>
</evidence>
<reference evidence="7" key="1">
    <citation type="submission" date="2016-08" db="EMBL/GenBank/DDBJ databases">
        <authorList>
            <person name="Merda D."/>
            <person name="Briand M."/>
            <person name="Taghouti G."/>
            <person name="Carrere S."/>
            <person name="Gouzy J."/>
            <person name="Portier P."/>
            <person name="Jacques M.-A."/>
            <person name="Fischer-Le Saux M."/>
        </authorList>
    </citation>
    <scope>NUCLEOTIDE SEQUENCE [LARGE SCALE GENOMIC DNA]</scope>
    <source>
        <strain evidence="7">CFBP1156</strain>
    </source>
</reference>
<dbReference type="CDD" id="cd02247">
    <property type="entry name" value="cupin_pirin_C"/>
    <property type="match status" value="1"/>
</dbReference>
<dbReference type="RefSeq" id="WP_046981058.1">
    <property type="nucleotide sequence ID" value="NZ_CP043476.1"/>
</dbReference>
<evidence type="ECO:0000259" key="5">
    <source>
        <dbReference type="Pfam" id="PF05726"/>
    </source>
</evidence>
<comment type="cofactor">
    <cofactor evidence="2">
        <name>Fe cation</name>
        <dbReference type="ChEBI" id="CHEBI:24875"/>
    </cofactor>
    <text evidence="2">Binds 1 Fe cation per subunit.</text>
</comment>
<dbReference type="OrthoDB" id="9780903at2"/>
<dbReference type="InterPro" id="IPR011051">
    <property type="entry name" value="RmlC_Cupin_sf"/>
</dbReference>
<proteinExistence type="inferred from homology"/>
<organism evidence="6 7">
    <name type="scientific">Xanthomonas hyacinthi</name>
    <dbReference type="NCBI Taxonomy" id="56455"/>
    <lineage>
        <taxon>Bacteria</taxon>
        <taxon>Pseudomonadati</taxon>
        <taxon>Pseudomonadota</taxon>
        <taxon>Gammaproteobacteria</taxon>
        <taxon>Lysobacterales</taxon>
        <taxon>Lysobacteraceae</taxon>
        <taxon>Xanthomonas</taxon>
    </lineage>
</organism>
<dbReference type="PANTHER" id="PTHR13903">
    <property type="entry name" value="PIRIN-RELATED"/>
    <property type="match status" value="1"/>
</dbReference>
<evidence type="ECO:0000256" key="1">
    <source>
        <dbReference type="ARBA" id="ARBA00008416"/>
    </source>
</evidence>
<dbReference type="EMBL" id="MDEG01000004">
    <property type="protein sequence ID" value="PPU98411.1"/>
    <property type="molecule type" value="Genomic_DNA"/>
</dbReference>
<dbReference type="Pfam" id="PF05726">
    <property type="entry name" value="Pirin_C"/>
    <property type="match status" value="1"/>
</dbReference>